<accession>B9Y7E7</accession>
<reference evidence="1 2" key="2">
    <citation type="submission" date="2009-02" db="EMBL/GenBank/DDBJ databases">
        <title>Draft genome sequence of Holdemania filiformis DSM 12042.</title>
        <authorList>
            <person name="Sudarsanam P."/>
            <person name="Ley R."/>
            <person name="Guruge J."/>
            <person name="Turnbaugh P.J."/>
            <person name="Mahowald M."/>
            <person name="Liep D."/>
            <person name="Gordon J."/>
        </authorList>
    </citation>
    <scope>NUCLEOTIDE SEQUENCE [LARGE SCALE GENOMIC DNA]</scope>
    <source>
        <strain evidence="1 2">DSM 12042</strain>
    </source>
</reference>
<sequence length="49" mass="5741">MSRMIIAYSVSGCADYYLFKRLYQALFRPFSSSDDGKKRENGVVHTKFR</sequence>
<dbReference type="Proteomes" id="UP000005950">
    <property type="component" value="Unassembled WGS sequence"/>
</dbReference>
<evidence type="ECO:0000313" key="1">
    <source>
        <dbReference type="EMBL" id="EEF68105.1"/>
    </source>
</evidence>
<gene>
    <name evidence="1" type="ORF">HOLDEFILI_01742</name>
</gene>
<dbReference type="STRING" id="545696.HOLDEFILI_01742"/>
<protein>
    <submittedName>
        <fullName evidence="1">Uncharacterized protein</fullName>
    </submittedName>
</protein>
<reference evidence="1 2" key="1">
    <citation type="submission" date="2008-12" db="EMBL/GenBank/DDBJ databases">
        <authorList>
            <person name="Fulton L."/>
            <person name="Clifton S."/>
            <person name="Fulton B."/>
            <person name="Xu J."/>
            <person name="Minx P."/>
            <person name="Pepin K.H."/>
            <person name="Johnson M."/>
            <person name="Bhonagiri V."/>
            <person name="Nash W.E."/>
            <person name="Mardis E.R."/>
            <person name="Wilson R.K."/>
        </authorList>
    </citation>
    <scope>NUCLEOTIDE SEQUENCE [LARGE SCALE GENOMIC DNA]</scope>
    <source>
        <strain evidence="1 2">DSM 12042</strain>
    </source>
</reference>
<name>B9Y7E7_9FIRM</name>
<evidence type="ECO:0000313" key="2">
    <source>
        <dbReference type="Proteomes" id="UP000005950"/>
    </source>
</evidence>
<organism evidence="1 2">
    <name type="scientific">Holdemania filiformis DSM 12042</name>
    <dbReference type="NCBI Taxonomy" id="545696"/>
    <lineage>
        <taxon>Bacteria</taxon>
        <taxon>Bacillati</taxon>
        <taxon>Bacillota</taxon>
        <taxon>Erysipelotrichia</taxon>
        <taxon>Erysipelotrichales</taxon>
        <taxon>Erysipelotrichaceae</taxon>
        <taxon>Holdemania</taxon>
    </lineage>
</organism>
<proteinExistence type="predicted"/>
<comment type="caution">
    <text evidence="1">The sequence shown here is derived from an EMBL/GenBank/DDBJ whole genome shotgun (WGS) entry which is preliminary data.</text>
</comment>
<dbReference type="AlphaFoldDB" id="B9Y7E7"/>
<dbReference type="EMBL" id="ACCF01000096">
    <property type="protein sequence ID" value="EEF68105.1"/>
    <property type="molecule type" value="Genomic_DNA"/>
</dbReference>
<dbReference type="HOGENOM" id="CLU_3136513_0_0_9"/>